<name>A0ABC9BHP8_9POAL</name>
<proteinExistence type="predicted"/>
<evidence type="ECO:0000313" key="1">
    <source>
        <dbReference type="EMBL" id="CAL5000222.1"/>
    </source>
</evidence>
<organism evidence="1 2">
    <name type="scientific">Urochloa decumbens</name>
    <dbReference type="NCBI Taxonomy" id="240449"/>
    <lineage>
        <taxon>Eukaryota</taxon>
        <taxon>Viridiplantae</taxon>
        <taxon>Streptophyta</taxon>
        <taxon>Embryophyta</taxon>
        <taxon>Tracheophyta</taxon>
        <taxon>Spermatophyta</taxon>
        <taxon>Magnoliopsida</taxon>
        <taxon>Liliopsida</taxon>
        <taxon>Poales</taxon>
        <taxon>Poaceae</taxon>
        <taxon>PACMAD clade</taxon>
        <taxon>Panicoideae</taxon>
        <taxon>Panicodae</taxon>
        <taxon>Paniceae</taxon>
        <taxon>Melinidinae</taxon>
        <taxon>Urochloa</taxon>
    </lineage>
</organism>
<dbReference type="Proteomes" id="UP001497457">
    <property type="component" value="Chromosome 25rd"/>
</dbReference>
<dbReference type="InterPro" id="IPR029071">
    <property type="entry name" value="Ubiquitin-like_domsf"/>
</dbReference>
<dbReference type="AlphaFoldDB" id="A0ABC9BHP8"/>
<protein>
    <recommendedName>
        <fullName evidence="3">Ubiquitin-like domain-containing protein</fullName>
    </recommendedName>
</protein>
<keyword evidence="2" id="KW-1185">Reference proteome</keyword>
<dbReference type="PANTHER" id="PTHR35161">
    <property type="entry name" value="OS02G0303100 PROTEIN"/>
    <property type="match status" value="1"/>
</dbReference>
<dbReference type="EMBL" id="OZ075135">
    <property type="protein sequence ID" value="CAL5000222.1"/>
    <property type="molecule type" value="Genomic_DNA"/>
</dbReference>
<reference evidence="1" key="1">
    <citation type="submission" date="2024-10" db="EMBL/GenBank/DDBJ databases">
        <authorList>
            <person name="Ryan C."/>
        </authorList>
    </citation>
    <scope>NUCLEOTIDE SEQUENCE [LARGE SCALE GENOMIC DNA]</scope>
</reference>
<evidence type="ECO:0000313" key="2">
    <source>
        <dbReference type="Proteomes" id="UP001497457"/>
    </source>
</evidence>
<sequence>MQKKKICTMCSVNNSSLHVYDQNMSAGAPTPSMLSRSKELAIQYPRTKTVIVETMGDDDEYYFDAANFIKGEHDDSTRENTCPPSEQGMASKVNIQFCQLKFPISPSCDTTAWDLVLSVLLKHNIRTEDFYLMLNGKPLDGNTMMKDILLFEEQTIHVCPRLRGGGVDGIDTHSSHLCRYERFDVLMDRNKGNLHRTVTIDASMRGVAEADAPFLSDISQRLLHGILAYICSDGHIGREICWEGRFTLEDILMSEDGHVRIRPTIAPVKYYPGGGAADYERLYDIVLLFVDLKNKRYPVHLKHLLFLLRNATEKLRIKPQFVMFIVNHPSLLNYAEKHKLYYLVEQLLKNLSPADEGKVSAWLQTNDSGYHIWSGYAKAAEFLRIYTFGTHGKKKKNKQSRYQAGGLLLCFQFGRNYLAHPPTDDLALAEESLSYTFHVLLTTVIECLVRKLKPQLPDANGVLIDNPSATRLTEILSNPKADPASMRCFWDEEKVLIDE</sequence>
<evidence type="ECO:0008006" key="3">
    <source>
        <dbReference type="Google" id="ProtNLM"/>
    </source>
</evidence>
<gene>
    <name evidence="1" type="ORF">URODEC1_LOCUS64739</name>
</gene>
<dbReference type="SUPFAM" id="SSF54236">
    <property type="entry name" value="Ubiquitin-like"/>
    <property type="match status" value="1"/>
</dbReference>
<dbReference type="PANTHER" id="PTHR35161:SF22">
    <property type="match status" value="1"/>
</dbReference>
<accession>A0ABC9BHP8</accession>